<feature type="domain" description="AB hydrolase-1" evidence="2">
    <location>
        <begin position="61"/>
        <end position="186"/>
    </location>
</feature>
<dbReference type="Gene3D" id="3.40.50.1820">
    <property type="entry name" value="alpha/beta hydrolase"/>
    <property type="match status" value="1"/>
</dbReference>
<sequence>MPLRRRRPHPAPPRRPALTGLHPASPPLPYCHLTIVTCHLIRFITGDRLELQGLYYPADGPALLHVHGLDGNFYENRFIDALAEACVRRNVALLTFNNRGHDYISDIIVESDTGPGYRQLGGMYETLGECVEDIRAAANRLSAHGHRKLILQGHSHGALKALHYLHATGDERVAALSLLSPSDDFALARSKLGGRFEEGRALAAGMVAEGRGAELMPPGWFDYPTSARTWHDLYRPDSVALSFNLARTDRDSFPELAAVRLPVFLALGTENEAFSLPATEFADRAGTALAAAPSFHAAVIEGAPHNYLDHEDELAAALGHWLDETREGPGG</sequence>
<evidence type="ECO:0000313" key="3">
    <source>
        <dbReference type="EMBL" id="HDQ99747.1"/>
    </source>
</evidence>
<dbReference type="InterPro" id="IPR000073">
    <property type="entry name" value="AB_hydrolase_1"/>
</dbReference>
<dbReference type="InterPro" id="IPR029058">
    <property type="entry name" value="AB_hydrolase_fold"/>
</dbReference>
<dbReference type="Pfam" id="PF00561">
    <property type="entry name" value="Abhydrolase_1"/>
    <property type="match status" value="1"/>
</dbReference>
<evidence type="ECO:0000256" key="1">
    <source>
        <dbReference type="SAM" id="MobiDB-lite"/>
    </source>
</evidence>
<dbReference type="AlphaFoldDB" id="A0A7V0T5W3"/>
<keyword evidence="3" id="KW-0378">Hydrolase</keyword>
<dbReference type="SUPFAM" id="SSF53474">
    <property type="entry name" value="alpha/beta-Hydrolases"/>
    <property type="match status" value="1"/>
</dbReference>
<proteinExistence type="predicted"/>
<organism evidence="3">
    <name type="scientific">candidate division WOR-3 bacterium</name>
    <dbReference type="NCBI Taxonomy" id="2052148"/>
    <lineage>
        <taxon>Bacteria</taxon>
        <taxon>Bacteria division WOR-3</taxon>
    </lineage>
</organism>
<dbReference type="EMBL" id="DSBX01000210">
    <property type="protein sequence ID" value="HDQ99747.1"/>
    <property type="molecule type" value="Genomic_DNA"/>
</dbReference>
<gene>
    <name evidence="3" type="ORF">ENN51_05640</name>
</gene>
<accession>A0A7V0T5W3</accession>
<name>A0A7V0T5W3_UNCW3</name>
<comment type="caution">
    <text evidence="3">The sequence shown here is derived from an EMBL/GenBank/DDBJ whole genome shotgun (WGS) entry which is preliminary data.</text>
</comment>
<reference evidence="3" key="1">
    <citation type="journal article" date="2020" name="mSystems">
        <title>Genome- and Community-Level Interaction Insights into Carbon Utilization and Element Cycling Functions of Hydrothermarchaeota in Hydrothermal Sediment.</title>
        <authorList>
            <person name="Zhou Z."/>
            <person name="Liu Y."/>
            <person name="Xu W."/>
            <person name="Pan J."/>
            <person name="Luo Z.H."/>
            <person name="Li M."/>
        </authorList>
    </citation>
    <scope>NUCLEOTIDE SEQUENCE [LARGE SCALE GENOMIC DNA]</scope>
    <source>
        <strain evidence="3">SpSt-1182</strain>
    </source>
</reference>
<protein>
    <submittedName>
        <fullName evidence="3">Alpha/beta fold hydrolase</fullName>
    </submittedName>
</protein>
<evidence type="ECO:0000259" key="2">
    <source>
        <dbReference type="Pfam" id="PF00561"/>
    </source>
</evidence>
<dbReference type="Proteomes" id="UP000885672">
    <property type="component" value="Unassembled WGS sequence"/>
</dbReference>
<feature type="region of interest" description="Disordered" evidence="1">
    <location>
        <begin position="1"/>
        <end position="21"/>
    </location>
</feature>
<dbReference type="GO" id="GO:0016787">
    <property type="term" value="F:hydrolase activity"/>
    <property type="evidence" value="ECO:0007669"/>
    <property type="project" value="UniProtKB-KW"/>
</dbReference>